<evidence type="ECO:0000256" key="1">
    <source>
        <dbReference type="SAM" id="Phobius"/>
    </source>
</evidence>
<sequence>MAKQGFFEGFKSFDYNNPDFENMGSWPAGIKLVACILLVAIIGFAGYWFIVKEQYQSLAREEGQEVSLKDQFSKNAFKVSNLEAFKTQLAEMRETFGALLEQLPNETEISGLLDDITFTGVQSGLEFDSLELSGDVPKEFYIETPIAIAVRGEYHEMGTFISGISALPRIVTLHDFTITSSKDRKTKENDGSRTSPLIMKIEAKTYRYNPGEDK</sequence>
<keyword evidence="1" id="KW-0472">Membrane</keyword>
<evidence type="ECO:0000313" key="3">
    <source>
        <dbReference type="Proteomes" id="UP000032266"/>
    </source>
</evidence>
<dbReference type="InterPro" id="IPR014717">
    <property type="entry name" value="Transl_elong_EF1B/ribsomal_bS6"/>
</dbReference>
<dbReference type="EMBL" id="CP007142">
    <property type="protein sequence ID" value="AJQ93098.1"/>
    <property type="molecule type" value="Genomic_DNA"/>
</dbReference>
<keyword evidence="3" id="KW-1185">Reference proteome</keyword>
<dbReference type="PANTHER" id="PTHR39555:SF1">
    <property type="entry name" value="TYPE IV PILUS INNER MEMBRANE COMPONENT PILO"/>
    <property type="match status" value="1"/>
</dbReference>
<dbReference type="KEGG" id="gsn:YC6258_01048"/>
<dbReference type="AlphaFoldDB" id="A0A0C5VIB7"/>
<name>A0A0C5VIB7_9GAMM</name>
<feature type="transmembrane region" description="Helical" evidence="1">
    <location>
        <begin position="28"/>
        <end position="50"/>
    </location>
</feature>
<proteinExistence type="predicted"/>
<dbReference type="PATRIC" id="fig|1445510.3.peg.1024"/>
<gene>
    <name evidence="2" type="ORF">YC6258_01048</name>
</gene>
<organism evidence="2 3">
    <name type="scientific">Gynuella sunshinyii YC6258</name>
    <dbReference type="NCBI Taxonomy" id="1445510"/>
    <lineage>
        <taxon>Bacteria</taxon>
        <taxon>Pseudomonadati</taxon>
        <taxon>Pseudomonadota</taxon>
        <taxon>Gammaproteobacteria</taxon>
        <taxon>Oceanospirillales</taxon>
        <taxon>Saccharospirillaceae</taxon>
        <taxon>Gynuella</taxon>
    </lineage>
</organism>
<reference evidence="2 3" key="1">
    <citation type="submission" date="2014-01" db="EMBL/GenBank/DDBJ databases">
        <title>Full genme sequencing of cellulolytic bacterium Gynuella sunshinyii YC6258T gen. nov., sp. nov.</title>
        <authorList>
            <person name="Khan H."/>
            <person name="Chung E.J."/>
            <person name="Chung Y.R."/>
        </authorList>
    </citation>
    <scope>NUCLEOTIDE SEQUENCE [LARGE SCALE GENOMIC DNA]</scope>
    <source>
        <strain evidence="2 3">YC6258</strain>
    </source>
</reference>
<keyword evidence="1" id="KW-0812">Transmembrane</keyword>
<dbReference type="PANTHER" id="PTHR39555">
    <property type="entry name" value="FIMBRIAL ASSEMBLY PROTEIN PILO-LIKE PROTEIN-RELATED"/>
    <property type="match status" value="1"/>
</dbReference>
<dbReference type="RefSeq" id="WP_044615997.1">
    <property type="nucleotide sequence ID" value="NZ_CP007142.1"/>
</dbReference>
<dbReference type="PIRSF" id="PIRSF016482">
    <property type="entry name" value="PilO"/>
    <property type="match status" value="1"/>
</dbReference>
<protein>
    <submittedName>
        <fullName evidence="2">Tfp pilus assembly protein PilO</fullName>
    </submittedName>
</protein>
<dbReference type="Proteomes" id="UP000032266">
    <property type="component" value="Chromosome"/>
</dbReference>
<dbReference type="Gene3D" id="3.30.70.60">
    <property type="match status" value="1"/>
</dbReference>
<accession>A0A0C5VIB7</accession>
<dbReference type="Gene3D" id="1.10.287.540">
    <property type="entry name" value="Helix hairpin bin"/>
    <property type="match status" value="1"/>
</dbReference>
<evidence type="ECO:0000313" key="2">
    <source>
        <dbReference type="EMBL" id="AJQ93098.1"/>
    </source>
</evidence>
<dbReference type="GO" id="GO:0043683">
    <property type="term" value="P:type IV pilus assembly"/>
    <property type="evidence" value="ECO:0007669"/>
    <property type="project" value="InterPro"/>
</dbReference>
<dbReference type="Pfam" id="PF04350">
    <property type="entry name" value="PilO"/>
    <property type="match status" value="1"/>
</dbReference>
<dbReference type="OrthoDB" id="9802133at2"/>
<dbReference type="STRING" id="1445510.YC6258_01048"/>
<dbReference type="InterPro" id="IPR007445">
    <property type="entry name" value="PilO"/>
</dbReference>
<dbReference type="GO" id="GO:0043107">
    <property type="term" value="P:type IV pilus-dependent motility"/>
    <property type="evidence" value="ECO:0007669"/>
    <property type="project" value="InterPro"/>
</dbReference>
<keyword evidence="1" id="KW-1133">Transmembrane helix</keyword>
<dbReference type="HOGENOM" id="CLU_102444_1_0_6"/>